<gene>
    <name evidence="1" type="ORF">R3P38DRAFT_3237554</name>
</gene>
<proteinExistence type="predicted"/>
<dbReference type="Proteomes" id="UP001362999">
    <property type="component" value="Unassembled WGS sequence"/>
</dbReference>
<keyword evidence="2" id="KW-1185">Reference proteome</keyword>
<sequence length="404" mass="43042">MKVGLSLSGLDRRLTPIRRDSLGVGDVVSTCPAALSSLLVKSVSLAVISPPFPVEIGRKRGEVEVGACSGADGRVEEMSEEGVETGIAHAPDPRLLDGLDAIILISIRLDTLPHDVVFVCVGGYPPLPVSSPSHLAAVSVKLTSPGDSPTPDESTGFEVQILDDGDELIYVSYRGSAFVGLVVRSVSTAGPPAVLRFLPRASSASIPAAILASYDRAGIFSDTRRRPPRSVVCDCLIDASNNRRPRPAYPFCVLVPTVLPRLLRSTLARLACLLVPPPAAAAAAFPVAYAHRGPMWMGWIVGSCYASVAADEQEAKRRELGSAGWGSRSDDSILDGIALVLCALSSTRLSLQMYDGGVMRTRIKRLWKPSDSESVSREGWDQHTTRRLTASTVFPPEYLCPADS</sequence>
<organism evidence="1 2">
    <name type="scientific">Favolaschia claudopus</name>
    <dbReference type="NCBI Taxonomy" id="2862362"/>
    <lineage>
        <taxon>Eukaryota</taxon>
        <taxon>Fungi</taxon>
        <taxon>Dikarya</taxon>
        <taxon>Basidiomycota</taxon>
        <taxon>Agaricomycotina</taxon>
        <taxon>Agaricomycetes</taxon>
        <taxon>Agaricomycetidae</taxon>
        <taxon>Agaricales</taxon>
        <taxon>Marasmiineae</taxon>
        <taxon>Mycenaceae</taxon>
        <taxon>Favolaschia</taxon>
    </lineage>
</organism>
<protein>
    <submittedName>
        <fullName evidence="1">Uncharacterized protein</fullName>
    </submittedName>
</protein>
<evidence type="ECO:0000313" key="2">
    <source>
        <dbReference type="Proteomes" id="UP001362999"/>
    </source>
</evidence>
<dbReference type="AlphaFoldDB" id="A0AAV9ZAF7"/>
<reference evidence="1 2" key="1">
    <citation type="journal article" date="2024" name="J Genomics">
        <title>Draft genome sequencing and assembly of Favolaschia claudopus CIRM-BRFM 2984 isolated from oak limbs.</title>
        <authorList>
            <person name="Navarro D."/>
            <person name="Drula E."/>
            <person name="Chaduli D."/>
            <person name="Cazenave R."/>
            <person name="Ahrendt S."/>
            <person name="Wang J."/>
            <person name="Lipzen A."/>
            <person name="Daum C."/>
            <person name="Barry K."/>
            <person name="Grigoriev I.V."/>
            <person name="Favel A."/>
            <person name="Rosso M.N."/>
            <person name="Martin F."/>
        </authorList>
    </citation>
    <scope>NUCLEOTIDE SEQUENCE [LARGE SCALE GENOMIC DNA]</scope>
    <source>
        <strain evidence="1 2">CIRM-BRFM 2984</strain>
    </source>
</reference>
<comment type="caution">
    <text evidence="1">The sequence shown here is derived from an EMBL/GenBank/DDBJ whole genome shotgun (WGS) entry which is preliminary data.</text>
</comment>
<accession>A0AAV9ZAF7</accession>
<name>A0AAV9ZAF7_9AGAR</name>
<dbReference type="EMBL" id="JAWWNJ010000171">
    <property type="protein sequence ID" value="KAK6977186.1"/>
    <property type="molecule type" value="Genomic_DNA"/>
</dbReference>
<evidence type="ECO:0000313" key="1">
    <source>
        <dbReference type="EMBL" id="KAK6977186.1"/>
    </source>
</evidence>